<dbReference type="Proteomes" id="UP000663829">
    <property type="component" value="Unassembled WGS sequence"/>
</dbReference>
<dbReference type="EMBL" id="CAJOBA010039587">
    <property type="protein sequence ID" value="CAF4079831.1"/>
    <property type="molecule type" value="Genomic_DNA"/>
</dbReference>
<gene>
    <name evidence="2" type="ORF">GPM918_LOCUS32377</name>
    <name evidence="1" type="ORF">OVA965_LOCUS27352</name>
    <name evidence="4" type="ORF">SRO942_LOCUS33047</name>
    <name evidence="3" type="ORF">TMI583_LOCUS28097</name>
</gene>
<dbReference type="AlphaFoldDB" id="A0A815JQ67"/>
<evidence type="ECO:0000313" key="2">
    <source>
        <dbReference type="EMBL" id="CAF1382037.1"/>
    </source>
</evidence>
<proteinExistence type="predicted"/>
<evidence type="ECO:0000313" key="3">
    <source>
        <dbReference type="EMBL" id="CAF4079831.1"/>
    </source>
</evidence>
<dbReference type="Proteomes" id="UP000681722">
    <property type="component" value="Unassembled WGS sequence"/>
</dbReference>
<dbReference type="EMBL" id="CAJOBC010081899">
    <property type="protein sequence ID" value="CAF4277370.1"/>
    <property type="molecule type" value="Genomic_DNA"/>
</dbReference>
<reference evidence="2" key="1">
    <citation type="submission" date="2021-02" db="EMBL/GenBank/DDBJ databases">
        <authorList>
            <person name="Nowell W R."/>
        </authorList>
    </citation>
    <scope>NUCLEOTIDE SEQUENCE</scope>
</reference>
<evidence type="ECO:0000313" key="1">
    <source>
        <dbReference type="EMBL" id="CAF1274660.1"/>
    </source>
</evidence>
<dbReference type="Proteomes" id="UP000682733">
    <property type="component" value="Unassembled WGS sequence"/>
</dbReference>
<protein>
    <submittedName>
        <fullName evidence="2">Uncharacterized protein</fullName>
    </submittedName>
</protein>
<sequence>MTATGRSRYYGSTQENVAGMRCIDKENVGEIDLLYELSVIDAESELIPLQCSPGFVKVLWNGNHFLPSLADNDQCGHFCVNGTKVKDQLMLILQKLDKTSKVSDVMYKNLLGSASIQSRSMH</sequence>
<comment type="caution">
    <text evidence="2">The sequence shown here is derived from an EMBL/GenBank/DDBJ whole genome shotgun (WGS) entry which is preliminary data.</text>
</comment>
<accession>A0A815JQ67</accession>
<keyword evidence="5" id="KW-1185">Reference proteome</keyword>
<evidence type="ECO:0000313" key="5">
    <source>
        <dbReference type="Proteomes" id="UP000663829"/>
    </source>
</evidence>
<evidence type="ECO:0000313" key="4">
    <source>
        <dbReference type="EMBL" id="CAF4277370.1"/>
    </source>
</evidence>
<organism evidence="2 5">
    <name type="scientific">Didymodactylos carnosus</name>
    <dbReference type="NCBI Taxonomy" id="1234261"/>
    <lineage>
        <taxon>Eukaryota</taxon>
        <taxon>Metazoa</taxon>
        <taxon>Spiralia</taxon>
        <taxon>Gnathifera</taxon>
        <taxon>Rotifera</taxon>
        <taxon>Eurotatoria</taxon>
        <taxon>Bdelloidea</taxon>
        <taxon>Philodinida</taxon>
        <taxon>Philodinidae</taxon>
        <taxon>Didymodactylos</taxon>
    </lineage>
</organism>
<dbReference type="EMBL" id="CAJNOK010018025">
    <property type="protein sequence ID" value="CAF1274660.1"/>
    <property type="molecule type" value="Genomic_DNA"/>
</dbReference>
<name>A0A815JQ67_9BILA</name>
<dbReference type="EMBL" id="CAJNOQ010016496">
    <property type="protein sequence ID" value="CAF1382037.1"/>
    <property type="molecule type" value="Genomic_DNA"/>
</dbReference>
<dbReference type="Proteomes" id="UP000677228">
    <property type="component" value="Unassembled WGS sequence"/>
</dbReference>